<proteinExistence type="predicted"/>
<dbReference type="EMBL" id="FTMP01000014">
    <property type="protein sequence ID" value="SIR04947.1"/>
    <property type="molecule type" value="Genomic_DNA"/>
</dbReference>
<dbReference type="InterPro" id="IPR036873">
    <property type="entry name" value="Rhodanese-like_dom_sf"/>
</dbReference>
<dbReference type="PROSITE" id="PS50206">
    <property type="entry name" value="RHODANESE_3"/>
    <property type="match status" value="1"/>
</dbReference>
<keyword evidence="1" id="KW-0732">Signal</keyword>
<dbReference type="RefSeq" id="WP_076429647.1">
    <property type="nucleotide sequence ID" value="NZ_FTMP01000014.1"/>
</dbReference>
<sequence>MRRLLLCLSLALSPLAAQAGDIDSAAALHALAQPGAVLIDVRSHEEFASGALPGAKLIPHGDIAARIAEVAPDKHTPVVLYCRSGRRSGIAQDELQALGYTQVINAGGYDQFKLARDNQSESPTCTNC</sequence>
<evidence type="ECO:0000313" key="4">
    <source>
        <dbReference type="Proteomes" id="UP000185841"/>
    </source>
</evidence>
<dbReference type="Pfam" id="PF00581">
    <property type="entry name" value="Rhodanese"/>
    <property type="match status" value="1"/>
</dbReference>
<dbReference type="PANTHER" id="PTHR44086:SF10">
    <property type="entry name" value="THIOSULFATE SULFURTRANSFERASE_RHODANESE-LIKE DOMAIN-CONTAINING PROTEIN 3"/>
    <property type="match status" value="1"/>
</dbReference>
<dbReference type="Proteomes" id="UP000185841">
    <property type="component" value="Unassembled WGS sequence"/>
</dbReference>
<feature type="signal peptide" evidence="1">
    <location>
        <begin position="1"/>
        <end position="19"/>
    </location>
</feature>
<dbReference type="Gene3D" id="3.40.250.10">
    <property type="entry name" value="Rhodanese-like domain"/>
    <property type="match status" value="1"/>
</dbReference>
<name>A0A1N6XRK9_AQUAC</name>
<dbReference type="CDD" id="cd00158">
    <property type="entry name" value="RHOD"/>
    <property type="match status" value="1"/>
</dbReference>
<evidence type="ECO:0000313" key="3">
    <source>
        <dbReference type="EMBL" id="SIR04947.1"/>
    </source>
</evidence>
<evidence type="ECO:0000259" key="2">
    <source>
        <dbReference type="PROSITE" id="PS50206"/>
    </source>
</evidence>
<organism evidence="3 4">
    <name type="scientific">Aquipseudomonas alcaligenes</name>
    <name type="common">Pseudomonas alcaligenes</name>
    <dbReference type="NCBI Taxonomy" id="43263"/>
    <lineage>
        <taxon>Bacteria</taxon>
        <taxon>Pseudomonadati</taxon>
        <taxon>Pseudomonadota</taxon>
        <taxon>Gammaproteobacteria</taxon>
        <taxon>Pseudomonadales</taxon>
        <taxon>Pseudomonadaceae</taxon>
        <taxon>Aquipseudomonas</taxon>
    </lineage>
</organism>
<reference evidence="3 4" key="1">
    <citation type="submission" date="2017-01" db="EMBL/GenBank/DDBJ databases">
        <authorList>
            <person name="Mah S.A."/>
            <person name="Swanson W.J."/>
            <person name="Moy G.W."/>
            <person name="Vacquier V.D."/>
        </authorList>
    </citation>
    <scope>NUCLEOTIDE SEQUENCE [LARGE SCALE GENOMIC DNA]</scope>
    <source>
        <strain evidence="3 4">RU36E</strain>
    </source>
</reference>
<evidence type="ECO:0000256" key="1">
    <source>
        <dbReference type="SAM" id="SignalP"/>
    </source>
</evidence>
<dbReference type="SMART" id="SM00450">
    <property type="entry name" value="RHOD"/>
    <property type="match status" value="1"/>
</dbReference>
<feature type="chain" id="PRO_5013383257" evidence="1">
    <location>
        <begin position="20"/>
        <end position="128"/>
    </location>
</feature>
<dbReference type="InterPro" id="IPR001763">
    <property type="entry name" value="Rhodanese-like_dom"/>
</dbReference>
<dbReference type="GO" id="GO:0004792">
    <property type="term" value="F:thiosulfate-cyanide sulfurtransferase activity"/>
    <property type="evidence" value="ECO:0007669"/>
    <property type="project" value="TreeGrafter"/>
</dbReference>
<accession>A0A1N6XRK9</accession>
<dbReference type="SUPFAM" id="SSF52821">
    <property type="entry name" value="Rhodanese/Cell cycle control phosphatase"/>
    <property type="match status" value="1"/>
</dbReference>
<feature type="domain" description="Rhodanese" evidence="2">
    <location>
        <begin position="32"/>
        <end position="121"/>
    </location>
</feature>
<gene>
    <name evidence="3" type="ORF">SAMN05878282_11446</name>
</gene>
<dbReference type="PANTHER" id="PTHR44086">
    <property type="entry name" value="THIOSULFATE SULFURTRANSFERASE RDL2, MITOCHONDRIAL-RELATED"/>
    <property type="match status" value="1"/>
</dbReference>
<protein>
    <submittedName>
        <fullName evidence="3">Phage shock protein E</fullName>
    </submittedName>
</protein>
<dbReference type="AlphaFoldDB" id="A0A1N6XRK9"/>